<keyword evidence="2" id="KW-1185">Reference proteome</keyword>
<accession>A0A133U3S9</accession>
<dbReference type="EMBL" id="LHXK01000075">
    <property type="protein sequence ID" value="KXA88841.1"/>
    <property type="molecule type" value="Genomic_DNA"/>
</dbReference>
<sequence length="81" mass="9072">MHILMNLNPIAKPERSLRENRRTGEDRKNRGALRDIVGRYLQLAKIPVIRDGWFGSIFTGNVLPISAPSFLVGLGMGLWIG</sequence>
<proteinExistence type="predicted"/>
<organism evidence="1 2">
    <name type="scientific">candidate division MSBL1 archaeon SCGC-AAA259B11</name>
    <dbReference type="NCBI Taxonomy" id="1698260"/>
    <lineage>
        <taxon>Archaea</taxon>
        <taxon>Methanobacteriati</taxon>
        <taxon>Methanobacteriota</taxon>
        <taxon>candidate division MSBL1</taxon>
    </lineage>
</organism>
<dbReference type="AlphaFoldDB" id="A0A133U3S9"/>
<evidence type="ECO:0000313" key="1">
    <source>
        <dbReference type="EMBL" id="KXA88841.1"/>
    </source>
</evidence>
<gene>
    <name evidence="1" type="ORF">AKJ61_04080</name>
</gene>
<protein>
    <submittedName>
        <fullName evidence="1">Uncharacterized protein</fullName>
    </submittedName>
</protein>
<name>A0A133U3S9_9EURY</name>
<reference evidence="1 2" key="1">
    <citation type="journal article" date="2016" name="Sci. Rep.">
        <title>Metabolic traits of an uncultured archaeal lineage -MSBL1- from brine pools of the Red Sea.</title>
        <authorList>
            <person name="Mwirichia R."/>
            <person name="Alam I."/>
            <person name="Rashid M."/>
            <person name="Vinu M."/>
            <person name="Ba-Alawi W."/>
            <person name="Anthony Kamau A."/>
            <person name="Kamanda Ngugi D."/>
            <person name="Goker M."/>
            <person name="Klenk H.P."/>
            <person name="Bajic V."/>
            <person name="Stingl U."/>
        </authorList>
    </citation>
    <scope>NUCLEOTIDE SEQUENCE [LARGE SCALE GENOMIC DNA]</scope>
    <source>
        <strain evidence="1">SCGC-AAA259B11</strain>
    </source>
</reference>
<dbReference type="Proteomes" id="UP000070184">
    <property type="component" value="Unassembled WGS sequence"/>
</dbReference>
<evidence type="ECO:0000313" key="2">
    <source>
        <dbReference type="Proteomes" id="UP000070184"/>
    </source>
</evidence>
<comment type="caution">
    <text evidence="1">The sequence shown here is derived from an EMBL/GenBank/DDBJ whole genome shotgun (WGS) entry which is preliminary data.</text>
</comment>